<dbReference type="SUPFAM" id="SSF46929">
    <property type="entry name" value="DNA helicase RuvA subunit, C-terminal domain"/>
    <property type="match status" value="1"/>
</dbReference>
<keyword evidence="2 6" id="KW-0227">DNA damage</keyword>
<dbReference type="InterPro" id="IPR011114">
    <property type="entry name" value="RuvA_C"/>
</dbReference>
<dbReference type="AlphaFoldDB" id="A0A0R2PJ91"/>
<dbReference type="InterPro" id="IPR036267">
    <property type="entry name" value="RuvA_C_sf"/>
</dbReference>
<keyword evidence="1 6" id="KW-0963">Cytoplasm</keyword>
<keyword evidence="8" id="KW-0547">Nucleotide-binding</keyword>
<evidence type="ECO:0000256" key="1">
    <source>
        <dbReference type="ARBA" id="ARBA00022490"/>
    </source>
</evidence>
<dbReference type="GO" id="GO:0006310">
    <property type="term" value="P:DNA recombination"/>
    <property type="evidence" value="ECO:0007669"/>
    <property type="project" value="UniProtKB-UniRule"/>
</dbReference>
<name>A0A0R2PJ91_9ACTN</name>
<comment type="function">
    <text evidence="6">The RuvA-RuvB-RuvC complex processes Holliday junction (HJ) DNA during genetic recombination and DNA repair, while the RuvA-RuvB complex plays an important role in the rescue of blocked DNA replication forks via replication fork reversal (RFR). RuvA specifically binds to HJ cruciform DNA, conferring on it an open structure. The RuvB hexamer acts as an ATP-dependent pump, pulling dsDNA into and through the RuvAB complex. HJ branch migration allows RuvC to scan DNA until it finds its consensus sequence, where it cleaves and resolves the cruciform DNA.</text>
</comment>
<dbReference type="HAMAP" id="MF_00031">
    <property type="entry name" value="DNA_HJ_migration_RuvA"/>
    <property type="match status" value="1"/>
</dbReference>
<evidence type="ECO:0000256" key="6">
    <source>
        <dbReference type="HAMAP-Rule" id="MF_00031"/>
    </source>
</evidence>
<dbReference type="Gene3D" id="1.10.8.10">
    <property type="entry name" value="DNA helicase RuvA subunit, C-terminal domain"/>
    <property type="match status" value="1"/>
</dbReference>
<keyword evidence="8" id="KW-0378">Hydrolase</keyword>
<evidence type="ECO:0000256" key="3">
    <source>
        <dbReference type="ARBA" id="ARBA00023125"/>
    </source>
</evidence>
<comment type="caution">
    <text evidence="8">The sequence shown here is derived from an EMBL/GenBank/DDBJ whole genome shotgun (WGS) entry which is preliminary data.</text>
</comment>
<dbReference type="Pfam" id="PF01330">
    <property type="entry name" value="RuvA_N"/>
    <property type="match status" value="1"/>
</dbReference>
<evidence type="ECO:0000256" key="2">
    <source>
        <dbReference type="ARBA" id="ARBA00022763"/>
    </source>
</evidence>
<feature type="domain" description="Helix-hairpin-helix DNA-binding motif class 1" evidence="7">
    <location>
        <begin position="72"/>
        <end position="91"/>
    </location>
</feature>
<dbReference type="Pfam" id="PF14520">
    <property type="entry name" value="HHH_5"/>
    <property type="match status" value="1"/>
</dbReference>
<keyword evidence="4 6" id="KW-0233">DNA recombination</keyword>
<feature type="region of interest" description="Domain III" evidence="6">
    <location>
        <begin position="149"/>
        <end position="205"/>
    </location>
</feature>
<dbReference type="GO" id="GO:0005524">
    <property type="term" value="F:ATP binding"/>
    <property type="evidence" value="ECO:0007669"/>
    <property type="project" value="InterPro"/>
</dbReference>
<dbReference type="GO" id="GO:0009378">
    <property type="term" value="F:four-way junction helicase activity"/>
    <property type="evidence" value="ECO:0007669"/>
    <property type="project" value="InterPro"/>
</dbReference>
<evidence type="ECO:0000313" key="9">
    <source>
        <dbReference type="Proteomes" id="UP000052955"/>
    </source>
</evidence>
<dbReference type="InterPro" id="IPR003583">
    <property type="entry name" value="Hlx-hairpin-Hlx_DNA-bd_motif"/>
</dbReference>
<comment type="subunit">
    <text evidence="6">Homotetramer. Forms an RuvA(8)-RuvB(12)-Holliday junction (HJ) complex. HJ DNA is sandwiched between 2 RuvA tetramers; dsDNA enters through RuvA and exits via RuvB. An RuvB hexamer assembles on each DNA strand where it exits the tetramer. Each RuvB hexamer is contacted by two RuvA subunits (via domain III) on 2 adjacent RuvB subunits; this complex drives branch migration. In the full resolvosome a probable DNA-RuvA(4)-RuvB(12)-RuvC(2) complex forms which resolves the HJ.</text>
</comment>
<dbReference type="Gene3D" id="1.10.150.20">
    <property type="entry name" value="5' to 3' exonuclease, C-terminal subdomain"/>
    <property type="match status" value="1"/>
</dbReference>
<keyword evidence="8" id="KW-0347">Helicase</keyword>
<sequence>MISMLSGNVRSINGDRLVIEVGGFGLTVLVTPTTSTQVTIGSQIQLFTSLVVREDSLTLFGFINEESRSLFELLQTVSGIGPKVALSILGALTPEDLGRAIAQEDIGSIEKVPGIGRKGAQRLILELKGKLGDLSHSQQFTSHQPAWREQLSSALVSLGFSPKESDAAISNVIASLQSEGVDASILDLSELLKRALSSGKSARGR</sequence>
<dbReference type="InterPro" id="IPR013849">
    <property type="entry name" value="DNA_helicase_Holl-junc_RuvA_I"/>
</dbReference>
<proteinExistence type="inferred from homology"/>
<dbReference type="SUPFAM" id="SSF50249">
    <property type="entry name" value="Nucleic acid-binding proteins"/>
    <property type="match status" value="1"/>
</dbReference>
<dbReference type="GO" id="GO:0009379">
    <property type="term" value="C:Holliday junction helicase complex"/>
    <property type="evidence" value="ECO:0007669"/>
    <property type="project" value="InterPro"/>
</dbReference>
<evidence type="ECO:0000259" key="7">
    <source>
        <dbReference type="SMART" id="SM00278"/>
    </source>
</evidence>
<evidence type="ECO:0000256" key="4">
    <source>
        <dbReference type="ARBA" id="ARBA00023172"/>
    </source>
</evidence>
<comment type="caution">
    <text evidence="6">Lacks conserved residue(s) required for the propagation of feature annotation.</text>
</comment>
<evidence type="ECO:0000256" key="5">
    <source>
        <dbReference type="ARBA" id="ARBA00023204"/>
    </source>
</evidence>
<dbReference type="InterPro" id="IPR010994">
    <property type="entry name" value="RuvA_2-like"/>
</dbReference>
<dbReference type="InterPro" id="IPR012340">
    <property type="entry name" value="NA-bd_OB-fold"/>
</dbReference>
<dbReference type="InterPro" id="IPR000085">
    <property type="entry name" value="RuvA"/>
</dbReference>
<dbReference type="GO" id="GO:0000400">
    <property type="term" value="F:four-way junction DNA binding"/>
    <property type="evidence" value="ECO:0007669"/>
    <property type="project" value="UniProtKB-UniRule"/>
</dbReference>
<dbReference type="EMBL" id="LIAN01000052">
    <property type="protein sequence ID" value="KRO38030.1"/>
    <property type="molecule type" value="Genomic_DNA"/>
</dbReference>
<dbReference type="NCBIfam" id="TIGR00084">
    <property type="entry name" value="ruvA"/>
    <property type="match status" value="1"/>
</dbReference>
<comment type="similarity">
    <text evidence="6">Belongs to the RuvA family.</text>
</comment>
<keyword evidence="8" id="KW-0067">ATP-binding</keyword>
<feature type="domain" description="Helix-hairpin-helix DNA-binding motif class 1" evidence="7">
    <location>
        <begin position="107"/>
        <end position="126"/>
    </location>
</feature>
<evidence type="ECO:0000313" key="8">
    <source>
        <dbReference type="EMBL" id="KRO38030.1"/>
    </source>
</evidence>
<dbReference type="GO" id="GO:0006281">
    <property type="term" value="P:DNA repair"/>
    <property type="evidence" value="ECO:0007669"/>
    <property type="project" value="UniProtKB-UniRule"/>
</dbReference>
<reference evidence="8 9" key="1">
    <citation type="submission" date="2015-10" db="EMBL/GenBank/DDBJ databases">
        <title>Metagenome-Assembled Genomes uncover a global brackish microbiome.</title>
        <authorList>
            <person name="Hugerth L.W."/>
            <person name="Larsson J."/>
            <person name="Alneberg J."/>
            <person name="Lindh M.V."/>
            <person name="Legrand C."/>
            <person name="Pinhassi J."/>
            <person name="Andersson A.F."/>
        </authorList>
    </citation>
    <scope>NUCLEOTIDE SEQUENCE [LARGE SCALE GENOMIC DNA]</scope>
    <source>
        <strain evidence="8">BACL15 MAG-120823-bin78</strain>
    </source>
</reference>
<keyword evidence="5 6" id="KW-0234">DNA repair</keyword>
<dbReference type="CDD" id="cd14332">
    <property type="entry name" value="UBA_RuvA_C"/>
    <property type="match status" value="1"/>
</dbReference>
<dbReference type="GO" id="GO:0048476">
    <property type="term" value="C:Holliday junction resolvase complex"/>
    <property type="evidence" value="ECO:0007669"/>
    <property type="project" value="UniProtKB-UniRule"/>
</dbReference>
<comment type="domain">
    <text evidence="6">Has three domains with a flexible linker between the domains II and III and assumes an 'L' shape. Domain III is highly mobile and contacts RuvB.</text>
</comment>
<organism evidence="8 9">
    <name type="scientific">Actinobacteria bacterium BACL15 MAG-120823-bin78</name>
    <dbReference type="NCBI Taxonomy" id="1655563"/>
    <lineage>
        <taxon>Bacteria</taxon>
        <taxon>Bacillati</taxon>
        <taxon>Actinomycetota</taxon>
        <taxon>Actinomycetes</taxon>
        <taxon>Actinomycetes incertae sedis</taxon>
        <taxon>ac1 cluster</taxon>
    </lineage>
</organism>
<dbReference type="SUPFAM" id="SSF47781">
    <property type="entry name" value="RuvA domain 2-like"/>
    <property type="match status" value="1"/>
</dbReference>
<protein>
    <recommendedName>
        <fullName evidence="6">Holliday junction branch migration complex subunit RuvA</fullName>
    </recommendedName>
</protein>
<comment type="subcellular location">
    <subcellularLocation>
        <location evidence="6">Cytoplasm</location>
    </subcellularLocation>
</comment>
<dbReference type="Pfam" id="PF07499">
    <property type="entry name" value="RuvA_C"/>
    <property type="match status" value="1"/>
</dbReference>
<dbReference type="GO" id="GO:0005737">
    <property type="term" value="C:cytoplasm"/>
    <property type="evidence" value="ECO:0007669"/>
    <property type="project" value="UniProtKB-SubCell"/>
</dbReference>
<keyword evidence="3 6" id="KW-0238">DNA-binding</keyword>
<gene>
    <name evidence="6" type="primary">ruvA</name>
    <name evidence="8" type="ORF">ABR55_02960</name>
</gene>
<dbReference type="SMART" id="SM00278">
    <property type="entry name" value="HhH1"/>
    <property type="match status" value="2"/>
</dbReference>
<dbReference type="Proteomes" id="UP000052955">
    <property type="component" value="Unassembled WGS sequence"/>
</dbReference>
<dbReference type="Gene3D" id="2.40.50.140">
    <property type="entry name" value="Nucleic acid-binding proteins"/>
    <property type="match status" value="1"/>
</dbReference>
<accession>A0A0R2PJ91</accession>